<dbReference type="EMBL" id="LAHO01000004">
    <property type="protein sequence ID" value="KKO46410.1"/>
    <property type="molecule type" value="Genomic_DNA"/>
</dbReference>
<comment type="caution">
    <text evidence="1">The sequence shown here is derived from an EMBL/GenBank/DDBJ whole genome shotgun (WGS) entry which is preliminary data.</text>
</comment>
<dbReference type="RefSeq" id="WP_046556851.1">
    <property type="nucleotide sequence ID" value="NZ_LAHO01000004.1"/>
</dbReference>
<dbReference type="GO" id="GO:0016853">
    <property type="term" value="F:isomerase activity"/>
    <property type="evidence" value="ECO:0007669"/>
    <property type="project" value="UniProtKB-KW"/>
</dbReference>
<name>A0A0M2V9T0_9GAMM</name>
<keyword evidence="1" id="KW-0413">Isomerase</keyword>
<reference evidence="1 2" key="1">
    <citation type="submission" date="2015-03" db="EMBL/GenBank/DDBJ databases">
        <title>Draft genome sequences of two protease-producing strains of Arsukibacterium isolated from two cold and alkaline environments.</title>
        <authorList>
            <person name="Lylloff J.E."/>
            <person name="Skov L.B."/>
            <person name="Jepsen M."/>
            <person name="Hallin P.F."/>
            <person name="Sorensen S.J."/>
            <person name="Stougaard P."/>
            <person name="Glaring M.A."/>
        </authorList>
    </citation>
    <scope>NUCLEOTIDE SEQUENCE [LARGE SCALE GENOMIC DNA]</scope>
    <source>
        <strain evidence="1 2">GCM72</strain>
    </source>
</reference>
<dbReference type="Pfam" id="PF12290">
    <property type="entry name" value="DUF3802"/>
    <property type="match status" value="1"/>
</dbReference>
<dbReference type="Proteomes" id="UP000034228">
    <property type="component" value="Unassembled WGS sequence"/>
</dbReference>
<dbReference type="PATRIC" id="fig|336831.14.peg.3045"/>
<keyword evidence="2" id="KW-1185">Reference proteome</keyword>
<protein>
    <submittedName>
        <fullName evidence="1">Topoisomerase II</fullName>
    </submittedName>
</protein>
<gene>
    <name evidence="1" type="ORF">WG68_06505</name>
</gene>
<dbReference type="InterPro" id="IPR020979">
    <property type="entry name" value="Uncharacterised_A0KLC6"/>
</dbReference>
<sequence length="116" mass="13024">MVTDQPGYEHLIQFLTEHLALFTEDGTALADGKPIGVLLEERIAEQIITLCTQHTALEMNHRSMIIREVDGIMYDFQEVLSSVLEKKATAEQAELINEIALLIKNLFDSAVARLLD</sequence>
<evidence type="ECO:0000313" key="2">
    <source>
        <dbReference type="Proteomes" id="UP000034228"/>
    </source>
</evidence>
<organism evidence="1 2">
    <name type="scientific">Arsukibacterium ikkense</name>
    <dbReference type="NCBI Taxonomy" id="336831"/>
    <lineage>
        <taxon>Bacteria</taxon>
        <taxon>Pseudomonadati</taxon>
        <taxon>Pseudomonadota</taxon>
        <taxon>Gammaproteobacteria</taxon>
        <taxon>Chromatiales</taxon>
        <taxon>Chromatiaceae</taxon>
        <taxon>Arsukibacterium</taxon>
    </lineage>
</organism>
<accession>A0A0M2V9T0</accession>
<dbReference type="AlphaFoldDB" id="A0A0M2V9T0"/>
<proteinExistence type="predicted"/>
<evidence type="ECO:0000313" key="1">
    <source>
        <dbReference type="EMBL" id="KKO46410.1"/>
    </source>
</evidence>
<dbReference type="OrthoDB" id="5917039at2"/>
<dbReference type="STRING" id="336831.WG68_06505"/>